<dbReference type="PROSITE" id="PS50801">
    <property type="entry name" value="STAS"/>
    <property type="match status" value="1"/>
</dbReference>
<dbReference type="OrthoDB" id="9793697at2"/>
<protein>
    <recommendedName>
        <fullName evidence="2">Anti-sigma factor antagonist</fullName>
    </recommendedName>
</protein>
<evidence type="ECO:0000256" key="2">
    <source>
        <dbReference type="RuleBase" id="RU003749"/>
    </source>
</evidence>
<dbReference type="Pfam" id="PF01740">
    <property type="entry name" value="STAS"/>
    <property type="match status" value="1"/>
</dbReference>
<keyword evidence="5" id="KW-1185">Reference proteome</keyword>
<dbReference type="Gene3D" id="3.30.750.24">
    <property type="entry name" value="STAS domain"/>
    <property type="match status" value="1"/>
</dbReference>
<evidence type="ECO:0000313" key="5">
    <source>
        <dbReference type="Proteomes" id="UP000006844"/>
    </source>
</evidence>
<accession>E8V107</accession>
<sequence>MSMKVNTRQVDGITVLDLSGRITLGEGSVTLRDAIRDLINKGQKSILLNLGDVSYLDSSGLGELVTAYTSVKNSGGELKLLNLTKKVQDLLQITKLYTVFDVKDDEASAISSFTK</sequence>
<dbReference type="SUPFAM" id="SSF52091">
    <property type="entry name" value="SpoIIaa-like"/>
    <property type="match status" value="1"/>
</dbReference>
<name>E8V107_TERSS</name>
<dbReference type="PANTHER" id="PTHR33495">
    <property type="entry name" value="ANTI-SIGMA FACTOR ANTAGONIST TM_1081-RELATED-RELATED"/>
    <property type="match status" value="1"/>
</dbReference>
<dbReference type="EMBL" id="CP002467">
    <property type="protein sequence ID" value="ADV83355.1"/>
    <property type="molecule type" value="Genomic_DNA"/>
</dbReference>
<gene>
    <name evidence="4" type="ordered locus">AciPR4_2577</name>
</gene>
<dbReference type="GO" id="GO:0043856">
    <property type="term" value="F:anti-sigma factor antagonist activity"/>
    <property type="evidence" value="ECO:0007669"/>
    <property type="project" value="InterPro"/>
</dbReference>
<dbReference type="KEGG" id="tsa:AciPR4_2577"/>
<dbReference type="NCBIfam" id="TIGR00377">
    <property type="entry name" value="ant_ant_sig"/>
    <property type="match status" value="1"/>
</dbReference>
<dbReference type="CDD" id="cd07043">
    <property type="entry name" value="STAS_anti-anti-sigma_factors"/>
    <property type="match status" value="1"/>
</dbReference>
<dbReference type="InterPro" id="IPR002645">
    <property type="entry name" value="STAS_dom"/>
</dbReference>
<proteinExistence type="inferred from homology"/>
<reference evidence="4 5" key="1">
    <citation type="journal article" date="2012" name="Stand. Genomic Sci.">
        <title>Complete genome sequence of Terriglobus saanensis type strain SP1PR4(T), an Acidobacteria from tundra soil.</title>
        <authorList>
            <person name="Rawat S.R."/>
            <person name="Mannisto M.K."/>
            <person name="Starovoytov V."/>
            <person name="Goodwin L."/>
            <person name="Nolan M."/>
            <person name="Hauser L."/>
            <person name="Land M."/>
            <person name="Davenport K.W."/>
            <person name="Woyke T."/>
            <person name="Haggblom M.M."/>
        </authorList>
    </citation>
    <scope>NUCLEOTIDE SEQUENCE</scope>
    <source>
        <strain evidence="5">ATCC BAA-1853 / DSM 23119 / SP1PR4</strain>
    </source>
</reference>
<dbReference type="Proteomes" id="UP000006844">
    <property type="component" value="Chromosome"/>
</dbReference>
<dbReference type="HOGENOM" id="CLU_115403_9_3_0"/>
<dbReference type="InterPro" id="IPR036513">
    <property type="entry name" value="STAS_dom_sf"/>
</dbReference>
<evidence type="ECO:0000313" key="4">
    <source>
        <dbReference type="EMBL" id="ADV83355.1"/>
    </source>
</evidence>
<feature type="domain" description="STAS" evidence="3">
    <location>
        <begin position="3"/>
        <end position="113"/>
    </location>
</feature>
<evidence type="ECO:0000259" key="3">
    <source>
        <dbReference type="PROSITE" id="PS50801"/>
    </source>
</evidence>
<dbReference type="AlphaFoldDB" id="E8V107"/>
<dbReference type="eggNOG" id="COG1366">
    <property type="taxonomic scope" value="Bacteria"/>
</dbReference>
<comment type="similarity">
    <text evidence="1 2">Belongs to the anti-sigma-factor antagonist family.</text>
</comment>
<dbReference type="STRING" id="401053.AciPR4_2577"/>
<organism evidence="4 5">
    <name type="scientific">Terriglobus saanensis (strain ATCC BAA-1853 / DSM 23119 / SP1PR4)</name>
    <dbReference type="NCBI Taxonomy" id="401053"/>
    <lineage>
        <taxon>Bacteria</taxon>
        <taxon>Pseudomonadati</taxon>
        <taxon>Acidobacteriota</taxon>
        <taxon>Terriglobia</taxon>
        <taxon>Terriglobales</taxon>
        <taxon>Acidobacteriaceae</taxon>
        <taxon>Terriglobus</taxon>
    </lineage>
</organism>
<evidence type="ECO:0000256" key="1">
    <source>
        <dbReference type="ARBA" id="ARBA00009013"/>
    </source>
</evidence>
<dbReference type="InterPro" id="IPR003658">
    <property type="entry name" value="Anti-sigma_ant"/>
</dbReference>
<dbReference type="RefSeq" id="WP_013569088.1">
    <property type="nucleotide sequence ID" value="NC_014963.1"/>
</dbReference>